<feature type="signal peptide" evidence="5">
    <location>
        <begin position="1"/>
        <end position="20"/>
    </location>
</feature>
<dbReference type="EMBL" id="JACHNF010000001">
    <property type="protein sequence ID" value="MBB5977130.1"/>
    <property type="molecule type" value="Genomic_DNA"/>
</dbReference>
<evidence type="ECO:0000256" key="1">
    <source>
        <dbReference type="ARBA" id="ARBA00022801"/>
    </source>
</evidence>
<keyword evidence="3" id="KW-0443">Lipid metabolism</keyword>
<keyword evidence="5" id="KW-0732">Signal</keyword>
<dbReference type="PANTHER" id="PTHR10272:SF0">
    <property type="entry name" value="PLATELET-ACTIVATING FACTOR ACETYLHYDROLASE"/>
    <property type="match status" value="1"/>
</dbReference>
<organism evidence="6 7">
    <name type="scientific">Kribbella solani</name>
    <dbReference type="NCBI Taxonomy" id="236067"/>
    <lineage>
        <taxon>Bacteria</taxon>
        <taxon>Bacillati</taxon>
        <taxon>Actinomycetota</taxon>
        <taxon>Actinomycetes</taxon>
        <taxon>Propionibacteriales</taxon>
        <taxon>Kribbellaceae</taxon>
        <taxon>Kribbella</taxon>
    </lineage>
</organism>
<evidence type="ECO:0000313" key="6">
    <source>
        <dbReference type="EMBL" id="MBB5977130.1"/>
    </source>
</evidence>
<dbReference type="Proteomes" id="UP000558997">
    <property type="component" value="Unassembled WGS sequence"/>
</dbReference>
<evidence type="ECO:0000256" key="3">
    <source>
        <dbReference type="ARBA" id="ARBA00023098"/>
    </source>
</evidence>
<accession>A0A841DKC3</accession>
<evidence type="ECO:0000256" key="2">
    <source>
        <dbReference type="ARBA" id="ARBA00022963"/>
    </source>
</evidence>
<dbReference type="SUPFAM" id="SSF53474">
    <property type="entry name" value="alpha/beta-Hydrolases"/>
    <property type="match status" value="1"/>
</dbReference>
<feature type="chain" id="PRO_5039452822" evidence="5">
    <location>
        <begin position="21"/>
        <end position="388"/>
    </location>
</feature>
<feature type="region of interest" description="Disordered" evidence="4">
    <location>
        <begin position="363"/>
        <end position="388"/>
    </location>
</feature>
<gene>
    <name evidence="6" type="ORF">HDA44_000471</name>
</gene>
<protein>
    <submittedName>
        <fullName evidence="6">Putative dienelactone hydrolase</fullName>
    </submittedName>
</protein>
<evidence type="ECO:0000256" key="5">
    <source>
        <dbReference type="SAM" id="SignalP"/>
    </source>
</evidence>
<evidence type="ECO:0000256" key="4">
    <source>
        <dbReference type="SAM" id="MobiDB-lite"/>
    </source>
</evidence>
<keyword evidence="1 6" id="KW-0378">Hydrolase</keyword>
<keyword evidence="7" id="KW-1185">Reference proteome</keyword>
<reference evidence="6 7" key="1">
    <citation type="submission" date="2020-08" db="EMBL/GenBank/DDBJ databases">
        <title>Sequencing the genomes of 1000 actinobacteria strains.</title>
        <authorList>
            <person name="Klenk H.-P."/>
        </authorList>
    </citation>
    <scope>NUCLEOTIDE SEQUENCE [LARGE SCALE GENOMIC DNA]</scope>
    <source>
        <strain evidence="6 7">DSM 17294</strain>
    </source>
</reference>
<dbReference type="InterPro" id="IPR029058">
    <property type="entry name" value="AB_hydrolase_fold"/>
</dbReference>
<proteinExistence type="predicted"/>
<dbReference type="AlphaFoldDB" id="A0A841DKC3"/>
<dbReference type="PANTHER" id="PTHR10272">
    <property type="entry name" value="PLATELET-ACTIVATING FACTOR ACETYLHYDROLASE"/>
    <property type="match status" value="1"/>
</dbReference>
<name>A0A841DKC3_9ACTN</name>
<comment type="caution">
    <text evidence="6">The sequence shown here is derived from an EMBL/GenBank/DDBJ whole genome shotgun (WGS) entry which is preliminary data.</text>
</comment>
<dbReference type="Gene3D" id="3.40.50.1820">
    <property type="entry name" value="alpha/beta hydrolase"/>
    <property type="match status" value="1"/>
</dbReference>
<keyword evidence="2" id="KW-0442">Lipid degradation</keyword>
<dbReference type="GO" id="GO:0016042">
    <property type="term" value="P:lipid catabolic process"/>
    <property type="evidence" value="ECO:0007669"/>
    <property type="project" value="UniProtKB-KW"/>
</dbReference>
<sequence>MLRCVLVAAAVLLSSTTAVSSSSAAPRVTPSLPAPTGPHLVGTTSLYLKDTSRRDPWVPSARARELMVSLWYPARSPGAHPAPYMTAKESELLLTSAGITTVPLDILSKTRTHAYADARPAGRHLPLVVLSPGFTWPRSSLTALAEDLASWGYVVAAVDHAYENAGMTFPDGRVIGCTACDFMDRPNFEPTVINGRARDISFVLDKLTGPRPNQTARTDRTGWSFIGPGLIDRSRIAMAGMSIGGASVGETMLTDPRVRAGINLDGTMFKDLPASGLSRPFLMFGQNAPDASWDRNWQHLTGWKRRLAVTGAVHASFTDYDVVTQQINVDLGSRLPGTRSVDITRAYVRGFFDLTLRGKPQPLLNHPSRQYPEVTFTSSSAAGKPTRS</sequence>
<dbReference type="GO" id="GO:0003847">
    <property type="term" value="F:1-alkyl-2-acetylglycerophosphocholine esterase activity"/>
    <property type="evidence" value="ECO:0007669"/>
    <property type="project" value="TreeGrafter"/>
</dbReference>
<evidence type="ECO:0000313" key="7">
    <source>
        <dbReference type="Proteomes" id="UP000558997"/>
    </source>
</evidence>
<dbReference type="Pfam" id="PF03403">
    <property type="entry name" value="PAF-AH_p_II"/>
    <property type="match status" value="2"/>
</dbReference>
<dbReference type="RefSeq" id="WP_337905593.1">
    <property type="nucleotide sequence ID" value="NZ_BAAAVN010000005.1"/>
</dbReference>